<accession>A0ABN3KBK0</accession>
<evidence type="ECO:0000259" key="5">
    <source>
        <dbReference type="PROSITE" id="PS50949"/>
    </source>
</evidence>
<dbReference type="EMBL" id="BAAASZ010000027">
    <property type="protein sequence ID" value="GAA2452180.1"/>
    <property type="molecule type" value="Genomic_DNA"/>
</dbReference>
<dbReference type="CDD" id="cd07377">
    <property type="entry name" value="WHTH_GntR"/>
    <property type="match status" value="1"/>
</dbReference>
<dbReference type="Pfam" id="PF00392">
    <property type="entry name" value="GntR"/>
    <property type="match status" value="1"/>
</dbReference>
<comment type="caution">
    <text evidence="6">The sequence shown here is derived from an EMBL/GenBank/DDBJ whole genome shotgun (WGS) entry which is preliminary data.</text>
</comment>
<dbReference type="PRINTS" id="PR00035">
    <property type="entry name" value="HTHGNTR"/>
</dbReference>
<dbReference type="InterPro" id="IPR036388">
    <property type="entry name" value="WH-like_DNA-bd_sf"/>
</dbReference>
<keyword evidence="1" id="KW-0805">Transcription regulation</keyword>
<feature type="region of interest" description="Disordered" evidence="4">
    <location>
        <begin position="1"/>
        <end position="29"/>
    </location>
</feature>
<dbReference type="InterPro" id="IPR000524">
    <property type="entry name" value="Tscrpt_reg_HTH_GntR"/>
</dbReference>
<dbReference type="Gene3D" id="1.10.10.10">
    <property type="entry name" value="Winged helix-like DNA-binding domain superfamily/Winged helix DNA-binding domain"/>
    <property type="match status" value="1"/>
</dbReference>
<evidence type="ECO:0000313" key="6">
    <source>
        <dbReference type="EMBL" id="GAA2452180.1"/>
    </source>
</evidence>
<dbReference type="PANTHER" id="PTHR44846">
    <property type="entry name" value="MANNOSYL-D-GLYCERATE TRANSPORT/METABOLISM SYSTEM REPRESSOR MNGR-RELATED"/>
    <property type="match status" value="1"/>
</dbReference>
<proteinExistence type="predicted"/>
<organism evidence="6 7">
    <name type="scientific">Streptomyces macrosporus</name>
    <dbReference type="NCBI Taxonomy" id="44032"/>
    <lineage>
        <taxon>Bacteria</taxon>
        <taxon>Bacillati</taxon>
        <taxon>Actinomycetota</taxon>
        <taxon>Actinomycetes</taxon>
        <taxon>Kitasatosporales</taxon>
        <taxon>Streptomycetaceae</taxon>
        <taxon>Streptomyces</taxon>
    </lineage>
</organism>
<dbReference type="SMART" id="SM00345">
    <property type="entry name" value="HTH_GNTR"/>
    <property type="match status" value="1"/>
</dbReference>
<dbReference type="Proteomes" id="UP001501638">
    <property type="component" value="Unassembled WGS sequence"/>
</dbReference>
<evidence type="ECO:0000313" key="7">
    <source>
        <dbReference type="Proteomes" id="UP001501638"/>
    </source>
</evidence>
<evidence type="ECO:0000256" key="1">
    <source>
        <dbReference type="ARBA" id="ARBA00023015"/>
    </source>
</evidence>
<dbReference type="PANTHER" id="PTHR44846:SF17">
    <property type="entry name" value="GNTR-FAMILY TRANSCRIPTIONAL REGULATOR"/>
    <property type="match status" value="1"/>
</dbReference>
<evidence type="ECO:0000256" key="3">
    <source>
        <dbReference type="ARBA" id="ARBA00023163"/>
    </source>
</evidence>
<reference evidence="6 7" key="1">
    <citation type="journal article" date="2019" name="Int. J. Syst. Evol. Microbiol.">
        <title>The Global Catalogue of Microorganisms (GCM) 10K type strain sequencing project: providing services to taxonomists for standard genome sequencing and annotation.</title>
        <authorList>
            <consortium name="The Broad Institute Genomics Platform"/>
            <consortium name="The Broad Institute Genome Sequencing Center for Infectious Disease"/>
            <person name="Wu L."/>
            <person name="Ma J."/>
        </authorList>
    </citation>
    <scope>NUCLEOTIDE SEQUENCE [LARGE SCALE GENOMIC DNA]</scope>
    <source>
        <strain evidence="6 7">JCM 6305</strain>
    </source>
</reference>
<name>A0ABN3KBK0_9ACTN</name>
<gene>
    <name evidence="6" type="ORF">GCM10010405_39910</name>
</gene>
<evidence type="ECO:0000256" key="4">
    <source>
        <dbReference type="SAM" id="MobiDB-lite"/>
    </source>
</evidence>
<feature type="domain" description="HTH gntR-type" evidence="5">
    <location>
        <begin position="105"/>
        <end position="172"/>
    </location>
</feature>
<keyword evidence="7" id="KW-1185">Reference proteome</keyword>
<protein>
    <recommendedName>
        <fullName evidence="5">HTH gntR-type domain-containing protein</fullName>
    </recommendedName>
</protein>
<keyword evidence="3" id="KW-0804">Transcription</keyword>
<dbReference type="InterPro" id="IPR036390">
    <property type="entry name" value="WH_DNA-bd_sf"/>
</dbReference>
<dbReference type="SUPFAM" id="SSF46785">
    <property type="entry name" value="Winged helix' DNA-binding domain"/>
    <property type="match status" value="1"/>
</dbReference>
<evidence type="ECO:0000256" key="2">
    <source>
        <dbReference type="ARBA" id="ARBA00023125"/>
    </source>
</evidence>
<sequence>MPRAHRGLPVPPGGRKRSGQQQDKGRTIRPVQDTRDKVSHVINSLEVGGHAPGPVAAVAGVLCVTEPRRPVYPCLLIAIANSFYVQVCADTYPRRVTEFEFDPTRPKWEQIADVVRGRIHSGEYPPRHLISEVRLEAEFGVARVTVRKATAALREEGLIVTRPGMGSFVAGGE</sequence>
<dbReference type="PROSITE" id="PS50949">
    <property type="entry name" value="HTH_GNTR"/>
    <property type="match status" value="1"/>
</dbReference>
<dbReference type="InterPro" id="IPR050679">
    <property type="entry name" value="Bact_HTH_transcr_reg"/>
</dbReference>
<keyword evidence="2" id="KW-0238">DNA-binding</keyword>